<dbReference type="Pfam" id="PF07732">
    <property type="entry name" value="Cu-oxidase_3"/>
    <property type="match status" value="1"/>
</dbReference>
<evidence type="ECO:0000313" key="3">
    <source>
        <dbReference type="EMBL" id="GEO39785.1"/>
    </source>
</evidence>
<feature type="domain" description="Plastocyanin-like" evidence="2">
    <location>
        <begin position="75"/>
        <end position="165"/>
    </location>
</feature>
<dbReference type="Gene3D" id="2.60.40.420">
    <property type="entry name" value="Cupredoxins - blue copper proteins"/>
    <property type="match status" value="1"/>
</dbReference>
<dbReference type="Proteomes" id="UP000321523">
    <property type="component" value="Unassembled WGS sequence"/>
</dbReference>
<reference evidence="3 4" key="1">
    <citation type="submission" date="2019-07" db="EMBL/GenBank/DDBJ databases">
        <title>Whole genome shotgun sequence of Skermanella aerolata NBRC 106429.</title>
        <authorList>
            <person name="Hosoyama A."/>
            <person name="Uohara A."/>
            <person name="Ohji S."/>
            <person name="Ichikawa N."/>
        </authorList>
    </citation>
    <scope>NUCLEOTIDE SEQUENCE [LARGE SCALE GENOMIC DNA]</scope>
    <source>
        <strain evidence="3 4">NBRC 106429</strain>
    </source>
</reference>
<dbReference type="InterPro" id="IPR008972">
    <property type="entry name" value="Cupredoxin"/>
</dbReference>
<dbReference type="AlphaFoldDB" id="A0A512DTJ9"/>
<dbReference type="OrthoDB" id="9757546at2"/>
<name>A0A512DTJ9_9PROT</name>
<dbReference type="InterPro" id="IPR011707">
    <property type="entry name" value="Cu-oxidase-like_N"/>
</dbReference>
<proteinExistence type="predicted"/>
<feature type="chain" id="PRO_5021750232" description="Plastocyanin-like domain-containing protein" evidence="1">
    <location>
        <begin position="28"/>
        <end position="393"/>
    </location>
</feature>
<accession>A0A512DTJ9</accession>
<dbReference type="SUPFAM" id="SSF49503">
    <property type="entry name" value="Cupredoxins"/>
    <property type="match status" value="2"/>
</dbReference>
<comment type="caution">
    <text evidence="3">The sequence shown here is derived from an EMBL/GenBank/DDBJ whole genome shotgun (WGS) entry which is preliminary data.</text>
</comment>
<dbReference type="EMBL" id="BJYZ01000018">
    <property type="protein sequence ID" value="GEO39785.1"/>
    <property type="molecule type" value="Genomic_DNA"/>
</dbReference>
<dbReference type="GO" id="GO:0005507">
    <property type="term" value="F:copper ion binding"/>
    <property type="evidence" value="ECO:0007669"/>
    <property type="project" value="InterPro"/>
</dbReference>
<dbReference type="RefSeq" id="WP_052831357.1">
    <property type="nucleotide sequence ID" value="NZ_BJYZ01000018.1"/>
</dbReference>
<evidence type="ECO:0000256" key="1">
    <source>
        <dbReference type="SAM" id="SignalP"/>
    </source>
</evidence>
<feature type="signal peptide" evidence="1">
    <location>
        <begin position="1"/>
        <end position="27"/>
    </location>
</feature>
<gene>
    <name evidence="3" type="ORF">SAE02_39330</name>
</gene>
<keyword evidence="1" id="KW-0732">Signal</keyword>
<evidence type="ECO:0000313" key="4">
    <source>
        <dbReference type="Proteomes" id="UP000321523"/>
    </source>
</evidence>
<organism evidence="3 4">
    <name type="scientific">Skermanella aerolata</name>
    <dbReference type="NCBI Taxonomy" id="393310"/>
    <lineage>
        <taxon>Bacteria</taxon>
        <taxon>Pseudomonadati</taxon>
        <taxon>Pseudomonadota</taxon>
        <taxon>Alphaproteobacteria</taxon>
        <taxon>Rhodospirillales</taxon>
        <taxon>Azospirillaceae</taxon>
        <taxon>Skermanella</taxon>
    </lineage>
</organism>
<protein>
    <recommendedName>
        <fullName evidence="2">Plastocyanin-like domain-containing protein</fullName>
    </recommendedName>
</protein>
<evidence type="ECO:0000259" key="2">
    <source>
        <dbReference type="Pfam" id="PF07732"/>
    </source>
</evidence>
<sequence length="393" mass="42517">MRRREFLRYGGAFAAFTAVSTSFPSFSAAQTTDPADAPTGEEADFDLEIVDVDVELIDGSVVPMYAFAHAGKTPTIPGPILRVKQGDTVRIDIRNSSSRSHGFQILGQDNASASGLDPSDGDGEDKARIEFVATKPGTYFYVDGDNMPINRVLGLHGALIVEPKNGFADGAAKKKPMPYAPASSASIKSLFGALGEAAIGGKPARFPGKAWQAGREYIWIFNQIDPVLCRRVAAGENFSASDFQEQFHPRYFTINGLCGLDSAHDKATCPTGNTGEPALLRTMNAGLATHSPHIHGNHVFVLTQSNANGVPVYQQDLFEHDVWLMPPMMVKDVLLPFTAPPDIPPAPWRMSQEKYPLRYPMHCHNEISQTSAGGSYPMGLVTDWHIDGPLATS</sequence>
<keyword evidence="4" id="KW-1185">Reference proteome</keyword>